<feature type="region of interest" description="Disordered" evidence="2">
    <location>
        <begin position="94"/>
        <end position="141"/>
    </location>
</feature>
<reference evidence="3 4" key="1">
    <citation type="submission" date="2014-11" db="EMBL/GenBank/DDBJ databases">
        <title>Genetic blueprint of the zoonotic pathogen Toxocara canis.</title>
        <authorList>
            <person name="Zhu X.-Q."/>
            <person name="Korhonen P.K."/>
            <person name="Cai H."/>
            <person name="Young N.D."/>
            <person name="Nejsum P."/>
            <person name="von Samson-Himmelstjerna G."/>
            <person name="Boag P.R."/>
            <person name="Tan P."/>
            <person name="Li Q."/>
            <person name="Min J."/>
            <person name="Yang Y."/>
            <person name="Wang X."/>
            <person name="Fang X."/>
            <person name="Hall R.S."/>
            <person name="Hofmann A."/>
            <person name="Sternberg P.W."/>
            <person name="Jex A.R."/>
            <person name="Gasser R.B."/>
        </authorList>
    </citation>
    <scope>NUCLEOTIDE SEQUENCE [LARGE SCALE GENOMIC DNA]</scope>
    <source>
        <strain evidence="3">PN_DK_2014</strain>
    </source>
</reference>
<sequence>MDAVPDMDDLLDQLEAFEEASQSSFCDRPFTKPNNENDILQRSKDRAVCATSIPPHISTISADKLGGRETVNADSGQQLSRLKDLSNISEPGLVQEANLEDAQSVSSHTRKDRSESNVNKSADQPAATEMGVGSDFPSSEAKVSGADIEGCVAGNTMAVEEVSSSVMPLTTNVCNIPETEPSPATVMKENLPDRFMRISLQPFNKVESNFEKSCEQVTNELNQMAREFEEMDEYLARCVVENAQPKVSEMGTEEIEGEMLPPMVESRAVVAGSDDAHCLVKAADDAVASESMEVANERCDASNVPDTTDSAQIAPEVKAADDAVASESMEVANERCDASNVPDTTDSAQIAPEVKAADDAVASESMEVANERCDASNVPDTTDSAQIAPEGRLKVELLYSIKK</sequence>
<evidence type="ECO:0000313" key="3">
    <source>
        <dbReference type="EMBL" id="KHN82005.1"/>
    </source>
</evidence>
<dbReference type="AlphaFoldDB" id="A0A0B2VLU3"/>
<name>A0A0B2VLU3_TOXCA</name>
<gene>
    <name evidence="3" type="ORF">Tcan_18819</name>
</gene>
<evidence type="ECO:0000256" key="1">
    <source>
        <dbReference type="SAM" id="Coils"/>
    </source>
</evidence>
<keyword evidence="4" id="KW-1185">Reference proteome</keyword>
<comment type="caution">
    <text evidence="3">The sequence shown here is derived from an EMBL/GenBank/DDBJ whole genome shotgun (WGS) entry which is preliminary data.</text>
</comment>
<evidence type="ECO:0000256" key="2">
    <source>
        <dbReference type="SAM" id="MobiDB-lite"/>
    </source>
</evidence>
<organism evidence="3 4">
    <name type="scientific">Toxocara canis</name>
    <name type="common">Canine roundworm</name>
    <dbReference type="NCBI Taxonomy" id="6265"/>
    <lineage>
        <taxon>Eukaryota</taxon>
        <taxon>Metazoa</taxon>
        <taxon>Ecdysozoa</taxon>
        <taxon>Nematoda</taxon>
        <taxon>Chromadorea</taxon>
        <taxon>Rhabditida</taxon>
        <taxon>Spirurina</taxon>
        <taxon>Ascaridomorpha</taxon>
        <taxon>Ascaridoidea</taxon>
        <taxon>Toxocaridae</taxon>
        <taxon>Toxocara</taxon>
    </lineage>
</organism>
<dbReference type="Proteomes" id="UP000031036">
    <property type="component" value="Unassembled WGS sequence"/>
</dbReference>
<protein>
    <submittedName>
        <fullName evidence="3">Uncharacterized protein</fullName>
    </submittedName>
</protein>
<dbReference type="EMBL" id="JPKZ01001430">
    <property type="protein sequence ID" value="KHN82005.1"/>
    <property type="molecule type" value="Genomic_DNA"/>
</dbReference>
<keyword evidence="1" id="KW-0175">Coiled coil</keyword>
<evidence type="ECO:0000313" key="4">
    <source>
        <dbReference type="Proteomes" id="UP000031036"/>
    </source>
</evidence>
<proteinExistence type="predicted"/>
<feature type="coiled-coil region" evidence="1">
    <location>
        <begin position="207"/>
        <end position="234"/>
    </location>
</feature>
<accession>A0A0B2VLU3</accession>